<dbReference type="KEGG" id="ehx:EMIHUDRAFT_207070"/>
<evidence type="ECO:0000313" key="2">
    <source>
        <dbReference type="EnsemblProtists" id="EOD24026"/>
    </source>
</evidence>
<accession>A0A0D3JKJ1</accession>
<protein>
    <recommendedName>
        <fullName evidence="4">EGF-like domain-containing protein</fullName>
    </recommendedName>
</protein>
<evidence type="ECO:0000313" key="3">
    <source>
        <dbReference type="Proteomes" id="UP000013827"/>
    </source>
</evidence>
<dbReference type="RefSeq" id="XP_005776449.1">
    <property type="nucleotide sequence ID" value="XM_005776392.1"/>
</dbReference>
<dbReference type="GeneID" id="17269572"/>
<keyword evidence="1" id="KW-0812">Transmembrane</keyword>
<dbReference type="PaxDb" id="2903-EOD24020"/>
<dbReference type="AlphaFoldDB" id="A0A0D3JKJ1"/>
<sequence length="388" mass="40615">MSSYVFYENLPDGVHDVLLGPQNGLYLTGYDSRRRITFVLYAPPFGQRLRYISQLPYRDYGQFAPTVLGAHEESRGTLLILLYQRPISWGSESMALYRVSPEDGSQTLLSSTPSPFWPPTALLPRSDGSVLVATSGSGPLLRYDGCNATACAGPSALASAASNATGKAGLAETCGDAGCWAAPQRVASSLSNPRGVAVSAALGKLYVVEQNTLRGASYELFSGDVLQCTLEARLCTDGRYECGAGQNAGECECAAGFGGACCDTPSSSSGVVSLLATAGWWGAFAPPLLAAFALLSFGLRRRRASPLPAGWSLSDASLLEARDARPMPPRVARRRGLFAQLDSQQDAASLAPVNVGGSALSLASLLAPMRQPLLGEGGACSGSHQPPR</sequence>
<name>A0A0D3JKJ1_EMIH1</name>
<feature type="transmembrane region" description="Helical" evidence="1">
    <location>
        <begin position="271"/>
        <end position="295"/>
    </location>
</feature>
<keyword evidence="1" id="KW-1133">Transmembrane helix</keyword>
<reference evidence="2" key="2">
    <citation type="submission" date="2024-10" db="UniProtKB">
        <authorList>
            <consortium name="EnsemblProtists"/>
        </authorList>
    </citation>
    <scope>IDENTIFICATION</scope>
</reference>
<dbReference type="Proteomes" id="UP000013827">
    <property type="component" value="Unassembled WGS sequence"/>
</dbReference>
<evidence type="ECO:0000256" key="1">
    <source>
        <dbReference type="SAM" id="Phobius"/>
    </source>
</evidence>
<dbReference type="EnsemblProtists" id="EOD24026">
    <property type="protein sequence ID" value="EOD24026"/>
    <property type="gene ID" value="EMIHUDRAFT_207070"/>
</dbReference>
<evidence type="ECO:0008006" key="4">
    <source>
        <dbReference type="Google" id="ProtNLM"/>
    </source>
</evidence>
<dbReference type="RefSeq" id="XP_005776455.1">
    <property type="nucleotide sequence ID" value="XM_005776398.1"/>
</dbReference>
<proteinExistence type="predicted"/>
<dbReference type="SUPFAM" id="SSF63829">
    <property type="entry name" value="Calcium-dependent phosphotriesterase"/>
    <property type="match status" value="1"/>
</dbReference>
<keyword evidence="3" id="KW-1185">Reference proteome</keyword>
<dbReference type="EnsemblProtists" id="EOD24020">
    <property type="protein sequence ID" value="EOD24020"/>
    <property type="gene ID" value="EMIHUDRAFT_207062"/>
</dbReference>
<dbReference type="KEGG" id="ehx:EMIHUDRAFT_207062"/>
<dbReference type="GeneID" id="17269566"/>
<dbReference type="HOGENOM" id="CLU_712567_0_0_1"/>
<organism evidence="2 3">
    <name type="scientific">Emiliania huxleyi (strain CCMP1516)</name>
    <dbReference type="NCBI Taxonomy" id="280463"/>
    <lineage>
        <taxon>Eukaryota</taxon>
        <taxon>Haptista</taxon>
        <taxon>Haptophyta</taxon>
        <taxon>Prymnesiophyceae</taxon>
        <taxon>Isochrysidales</taxon>
        <taxon>Noelaerhabdaceae</taxon>
        <taxon>Emiliania</taxon>
    </lineage>
</organism>
<reference evidence="3" key="1">
    <citation type="journal article" date="2013" name="Nature">
        <title>Pan genome of the phytoplankton Emiliania underpins its global distribution.</title>
        <authorList>
            <person name="Read B.A."/>
            <person name="Kegel J."/>
            <person name="Klute M.J."/>
            <person name="Kuo A."/>
            <person name="Lefebvre S.C."/>
            <person name="Maumus F."/>
            <person name="Mayer C."/>
            <person name="Miller J."/>
            <person name="Monier A."/>
            <person name="Salamov A."/>
            <person name="Young J."/>
            <person name="Aguilar M."/>
            <person name="Claverie J.M."/>
            <person name="Frickenhaus S."/>
            <person name="Gonzalez K."/>
            <person name="Herman E.K."/>
            <person name="Lin Y.C."/>
            <person name="Napier J."/>
            <person name="Ogata H."/>
            <person name="Sarno A.F."/>
            <person name="Shmutz J."/>
            <person name="Schroeder D."/>
            <person name="de Vargas C."/>
            <person name="Verret F."/>
            <person name="von Dassow P."/>
            <person name="Valentin K."/>
            <person name="Van de Peer Y."/>
            <person name="Wheeler G."/>
            <person name="Dacks J.B."/>
            <person name="Delwiche C.F."/>
            <person name="Dyhrman S.T."/>
            <person name="Glockner G."/>
            <person name="John U."/>
            <person name="Richards T."/>
            <person name="Worden A.Z."/>
            <person name="Zhang X."/>
            <person name="Grigoriev I.V."/>
            <person name="Allen A.E."/>
            <person name="Bidle K."/>
            <person name="Borodovsky M."/>
            <person name="Bowler C."/>
            <person name="Brownlee C."/>
            <person name="Cock J.M."/>
            <person name="Elias M."/>
            <person name="Gladyshev V.N."/>
            <person name="Groth M."/>
            <person name="Guda C."/>
            <person name="Hadaegh A."/>
            <person name="Iglesias-Rodriguez M.D."/>
            <person name="Jenkins J."/>
            <person name="Jones B.M."/>
            <person name="Lawson T."/>
            <person name="Leese F."/>
            <person name="Lindquist E."/>
            <person name="Lobanov A."/>
            <person name="Lomsadze A."/>
            <person name="Malik S.B."/>
            <person name="Marsh M.E."/>
            <person name="Mackinder L."/>
            <person name="Mock T."/>
            <person name="Mueller-Roeber B."/>
            <person name="Pagarete A."/>
            <person name="Parker M."/>
            <person name="Probert I."/>
            <person name="Quesneville H."/>
            <person name="Raines C."/>
            <person name="Rensing S.A."/>
            <person name="Riano-Pachon D.M."/>
            <person name="Richier S."/>
            <person name="Rokitta S."/>
            <person name="Shiraiwa Y."/>
            <person name="Soanes D.M."/>
            <person name="van der Giezen M."/>
            <person name="Wahlund T.M."/>
            <person name="Williams B."/>
            <person name="Wilson W."/>
            <person name="Wolfe G."/>
            <person name="Wurch L.L."/>
        </authorList>
    </citation>
    <scope>NUCLEOTIDE SEQUENCE</scope>
</reference>
<keyword evidence="1" id="KW-0472">Membrane</keyword>